<evidence type="ECO:0000256" key="1">
    <source>
        <dbReference type="ARBA" id="ARBA00005254"/>
    </source>
</evidence>
<dbReference type="RefSeq" id="WP_091280271.1">
    <property type="nucleotide sequence ID" value="NZ_FAOZ01000015.1"/>
</dbReference>
<dbReference type="PANTHER" id="PTHR43802:SF1">
    <property type="entry name" value="IP11341P-RELATED"/>
    <property type="match status" value="1"/>
</dbReference>
<comment type="similarity">
    <text evidence="1">Belongs to the enoyl-CoA hydratase/isomerase family.</text>
</comment>
<dbReference type="AlphaFoldDB" id="A0A0S4QSG8"/>
<dbReference type="InterPro" id="IPR029045">
    <property type="entry name" value="ClpP/crotonase-like_dom_sf"/>
</dbReference>
<accession>A0A0S4QSG8</accession>
<dbReference type="InterPro" id="IPR001753">
    <property type="entry name" value="Enoyl-CoA_hydra/iso"/>
</dbReference>
<dbReference type="EMBL" id="FAOZ01000015">
    <property type="protein sequence ID" value="CUU57970.1"/>
    <property type="molecule type" value="Genomic_DNA"/>
</dbReference>
<dbReference type="GO" id="GO:0003824">
    <property type="term" value="F:catalytic activity"/>
    <property type="evidence" value="ECO:0007669"/>
    <property type="project" value="UniProtKB-ARBA"/>
</dbReference>
<dbReference type="Gene3D" id="1.10.12.10">
    <property type="entry name" value="Lyase 2-enoyl-coa Hydratase, Chain A, domain 2"/>
    <property type="match status" value="1"/>
</dbReference>
<keyword evidence="3" id="KW-1185">Reference proteome</keyword>
<dbReference type="PANTHER" id="PTHR43802">
    <property type="entry name" value="ENOYL-COA HYDRATASE"/>
    <property type="match status" value="1"/>
</dbReference>
<dbReference type="SUPFAM" id="SSF52096">
    <property type="entry name" value="ClpP/crotonase"/>
    <property type="match status" value="1"/>
</dbReference>
<dbReference type="Proteomes" id="UP000198802">
    <property type="component" value="Unassembled WGS sequence"/>
</dbReference>
<organism evidence="2 3">
    <name type="scientific">Parafrankia irregularis</name>
    <dbReference type="NCBI Taxonomy" id="795642"/>
    <lineage>
        <taxon>Bacteria</taxon>
        <taxon>Bacillati</taxon>
        <taxon>Actinomycetota</taxon>
        <taxon>Actinomycetes</taxon>
        <taxon>Frankiales</taxon>
        <taxon>Frankiaceae</taxon>
        <taxon>Parafrankia</taxon>
    </lineage>
</organism>
<dbReference type="InterPro" id="IPR014748">
    <property type="entry name" value="Enoyl-CoA_hydra_C"/>
</dbReference>
<dbReference type="Pfam" id="PF00378">
    <property type="entry name" value="ECH_1"/>
    <property type="match status" value="1"/>
</dbReference>
<proteinExistence type="inferred from homology"/>
<sequence length="297" mass="30870">MTAGQAPPEAPFPSRSPWAEDGTVEVEVAGGVATVSLNRPPGNGWTPGLGREFFAALDRLAADPEVRALVVTGAGPDFCVGADGGSLDNITNAGSYEIDAARPTYWTAMTIAKPVVAAVNGACFGVGLQLALFCDVRFAGSSAKFATAFVRRGLIAELGMTWLLPRIVGLGVANDLLLSGRLVRAAEAERLGLVNRVVEDTGLLAAAQEYAAGLAARCSPAAMGVVKRQTYTDLTSTLPAAVARGDAYLEAALASADFAEGVRSWRERRPPVFGGLDPAHARFTLPDADDARQAASR</sequence>
<protein>
    <submittedName>
        <fullName evidence="2">Enoyl-CoA hydratase/carnithine racemase</fullName>
    </submittedName>
</protein>
<name>A0A0S4QSG8_9ACTN</name>
<dbReference type="CDD" id="cd06558">
    <property type="entry name" value="crotonase-like"/>
    <property type="match status" value="1"/>
</dbReference>
<evidence type="ECO:0000313" key="2">
    <source>
        <dbReference type="EMBL" id="CUU57970.1"/>
    </source>
</evidence>
<gene>
    <name evidence="2" type="ORF">Ga0074812_115172</name>
</gene>
<reference evidence="3" key="1">
    <citation type="submission" date="2015-11" db="EMBL/GenBank/DDBJ databases">
        <authorList>
            <person name="Varghese N."/>
        </authorList>
    </citation>
    <scope>NUCLEOTIDE SEQUENCE [LARGE SCALE GENOMIC DNA]</scope>
    <source>
        <strain evidence="3">DSM 45899</strain>
    </source>
</reference>
<dbReference type="Gene3D" id="3.90.226.10">
    <property type="entry name" value="2-enoyl-CoA Hydratase, Chain A, domain 1"/>
    <property type="match status" value="1"/>
</dbReference>
<evidence type="ECO:0000313" key="3">
    <source>
        <dbReference type="Proteomes" id="UP000198802"/>
    </source>
</evidence>